<feature type="domain" description="HIG1" evidence="6">
    <location>
        <begin position="1"/>
        <end position="81"/>
    </location>
</feature>
<dbReference type="Pfam" id="PF04588">
    <property type="entry name" value="HIG_1_N"/>
    <property type="match status" value="1"/>
</dbReference>
<reference evidence="7" key="1">
    <citation type="submission" date="2019-05" db="EMBL/GenBank/DDBJ databases">
        <title>Annotation for the trematode Fasciolopsis buski.</title>
        <authorList>
            <person name="Choi Y.-J."/>
        </authorList>
    </citation>
    <scope>NUCLEOTIDE SEQUENCE</scope>
    <source>
        <strain evidence="7">HT</strain>
        <tissue evidence="7">Whole worm</tissue>
    </source>
</reference>
<protein>
    <submittedName>
        <fullName evidence="7">Huntingtin interacting protein 1</fullName>
    </submittedName>
</protein>
<gene>
    <name evidence="7" type="ORF">FBUS_08666</name>
</gene>
<comment type="caution">
    <text evidence="7">The sequence shown here is derived from an EMBL/GenBank/DDBJ whole genome shotgun (WGS) entry which is preliminary data.</text>
</comment>
<keyword evidence="4 5" id="KW-0472">Membrane</keyword>
<keyword evidence="3 5" id="KW-1133">Transmembrane helix</keyword>
<keyword evidence="8" id="KW-1185">Reference proteome</keyword>
<proteinExistence type="predicted"/>
<dbReference type="AlphaFoldDB" id="A0A8E0VF36"/>
<dbReference type="OrthoDB" id="6604018at2759"/>
<organism evidence="7 8">
    <name type="scientific">Fasciolopsis buskii</name>
    <dbReference type="NCBI Taxonomy" id="27845"/>
    <lineage>
        <taxon>Eukaryota</taxon>
        <taxon>Metazoa</taxon>
        <taxon>Spiralia</taxon>
        <taxon>Lophotrochozoa</taxon>
        <taxon>Platyhelminthes</taxon>
        <taxon>Trematoda</taxon>
        <taxon>Digenea</taxon>
        <taxon>Plagiorchiida</taxon>
        <taxon>Echinostomata</taxon>
        <taxon>Echinostomatoidea</taxon>
        <taxon>Fasciolidae</taxon>
        <taxon>Fasciolopsis</taxon>
    </lineage>
</organism>
<dbReference type="EMBL" id="LUCM01011236">
    <property type="protein sequence ID" value="KAA0184236.1"/>
    <property type="molecule type" value="Genomic_DNA"/>
</dbReference>
<dbReference type="Proteomes" id="UP000728185">
    <property type="component" value="Unassembled WGS sequence"/>
</dbReference>
<dbReference type="InterPro" id="IPR007667">
    <property type="entry name" value="Hypoxia_induced_domain"/>
</dbReference>
<name>A0A8E0VF36_9TREM</name>
<dbReference type="GO" id="GO:0005739">
    <property type="term" value="C:mitochondrion"/>
    <property type="evidence" value="ECO:0007669"/>
    <property type="project" value="UniProtKB-SubCell"/>
</dbReference>
<evidence type="ECO:0000256" key="5">
    <source>
        <dbReference type="SAM" id="Phobius"/>
    </source>
</evidence>
<evidence type="ECO:0000256" key="1">
    <source>
        <dbReference type="ARBA" id="ARBA00004173"/>
    </source>
</evidence>
<sequence length="81" mass="8921">MLENKVDRSNKITRLFTDYPILVAGVIFTGFALVNGFRLSRLPAESVGAQRMMRWRIYGQGGTLALGAYAALAGYKYATSD</sequence>
<keyword evidence="2 5" id="KW-0812">Transmembrane</keyword>
<evidence type="ECO:0000256" key="3">
    <source>
        <dbReference type="ARBA" id="ARBA00022989"/>
    </source>
</evidence>
<comment type="subcellular location">
    <subcellularLocation>
        <location evidence="1">Mitochondrion</location>
    </subcellularLocation>
</comment>
<evidence type="ECO:0000256" key="4">
    <source>
        <dbReference type="ARBA" id="ARBA00023136"/>
    </source>
</evidence>
<feature type="transmembrane region" description="Helical" evidence="5">
    <location>
        <begin position="57"/>
        <end position="78"/>
    </location>
</feature>
<dbReference type="PROSITE" id="PS51503">
    <property type="entry name" value="HIG1"/>
    <property type="match status" value="1"/>
</dbReference>
<evidence type="ECO:0000313" key="7">
    <source>
        <dbReference type="EMBL" id="KAA0184236.1"/>
    </source>
</evidence>
<evidence type="ECO:0000256" key="2">
    <source>
        <dbReference type="ARBA" id="ARBA00022692"/>
    </source>
</evidence>
<evidence type="ECO:0000259" key="6">
    <source>
        <dbReference type="PROSITE" id="PS51503"/>
    </source>
</evidence>
<accession>A0A8E0VF36</accession>
<evidence type="ECO:0000313" key="8">
    <source>
        <dbReference type="Proteomes" id="UP000728185"/>
    </source>
</evidence>
<feature type="transmembrane region" description="Helical" evidence="5">
    <location>
        <begin position="20"/>
        <end position="37"/>
    </location>
</feature>